<evidence type="ECO:0000313" key="3">
    <source>
        <dbReference type="Proteomes" id="UP000439903"/>
    </source>
</evidence>
<protein>
    <submittedName>
        <fullName evidence="2">Uncharacterized protein</fullName>
    </submittedName>
</protein>
<comment type="caution">
    <text evidence="2">The sequence shown here is derived from an EMBL/GenBank/DDBJ whole genome shotgun (WGS) entry which is preliminary data.</text>
</comment>
<name>A0A8H4A3M5_GIGMA</name>
<feature type="region of interest" description="Disordered" evidence="1">
    <location>
        <begin position="88"/>
        <end position="128"/>
    </location>
</feature>
<feature type="compositionally biased region" description="Acidic residues" evidence="1">
    <location>
        <begin position="88"/>
        <end position="119"/>
    </location>
</feature>
<evidence type="ECO:0000256" key="1">
    <source>
        <dbReference type="SAM" id="MobiDB-lite"/>
    </source>
</evidence>
<organism evidence="2 3">
    <name type="scientific">Gigaspora margarita</name>
    <dbReference type="NCBI Taxonomy" id="4874"/>
    <lineage>
        <taxon>Eukaryota</taxon>
        <taxon>Fungi</taxon>
        <taxon>Fungi incertae sedis</taxon>
        <taxon>Mucoromycota</taxon>
        <taxon>Glomeromycotina</taxon>
        <taxon>Glomeromycetes</taxon>
        <taxon>Diversisporales</taxon>
        <taxon>Gigasporaceae</taxon>
        <taxon>Gigaspora</taxon>
    </lineage>
</organism>
<evidence type="ECO:0000313" key="2">
    <source>
        <dbReference type="EMBL" id="KAF0408604.1"/>
    </source>
</evidence>
<dbReference type="EMBL" id="WTPW01001894">
    <property type="protein sequence ID" value="KAF0408604.1"/>
    <property type="molecule type" value="Genomic_DNA"/>
</dbReference>
<feature type="compositionally biased region" description="Polar residues" evidence="1">
    <location>
        <begin position="52"/>
        <end position="61"/>
    </location>
</feature>
<gene>
    <name evidence="2" type="ORF">F8M41_008479</name>
</gene>
<accession>A0A8H4A3M5</accession>
<dbReference type="Proteomes" id="UP000439903">
    <property type="component" value="Unassembled WGS sequence"/>
</dbReference>
<sequence length="128" mass="14659">MSNSSNKNLHTMSKSNKSKSQKIDTDNQSTLTNLILTGLINNVVERAKSLEKSSPNNSSEPKLQENPEFKFQELEYGPNVQEFEFELQNESDLDSSEEFEPEIEMPEELVTESEMQETDMNEHVKNIS</sequence>
<dbReference type="AlphaFoldDB" id="A0A8H4A3M5"/>
<feature type="region of interest" description="Disordered" evidence="1">
    <location>
        <begin position="49"/>
        <end position="68"/>
    </location>
</feature>
<feature type="compositionally biased region" description="Polar residues" evidence="1">
    <location>
        <begin position="1"/>
        <end position="15"/>
    </location>
</feature>
<reference evidence="2 3" key="1">
    <citation type="journal article" date="2019" name="Environ. Microbiol.">
        <title>At the nexus of three kingdoms: the genome of the mycorrhizal fungus Gigaspora margarita provides insights into plant, endobacterial and fungal interactions.</title>
        <authorList>
            <person name="Venice F."/>
            <person name="Ghignone S."/>
            <person name="Salvioli di Fossalunga A."/>
            <person name="Amselem J."/>
            <person name="Novero M."/>
            <person name="Xianan X."/>
            <person name="Sedzielewska Toro K."/>
            <person name="Morin E."/>
            <person name="Lipzen A."/>
            <person name="Grigoriev I.V."/>
            <person name="Henrissat B."/>
            <person name="Martin F.M."/>
            <person name="Bonfante P."/>
        </authorList>
    </citation>
    <scope>NUCLEOTIDE SEQUENCE [LARGE SCALE GENOMIC DNA]</scope>
    <source>
        <strain evidence="2 3">BEG34</strain>
    </source>
</reference>
<proteinExistence type="predicted"/>
<dbReference type="OrthoDB" id="2409466at2759"/>
<keyword evidence="3" id="KW-1185">Reference proteome</keyword>
<feature type="region of interest" description="Disordered" evidence="1">
    <location>
        <begin position="1"/>
        <end position="26"/>
    </location>
</feature>